<evidence type="ECO:0000256" key="8">
    <source>
        <dbReference type="ARBA" id="ARBA00051897"/>
    </source>
</evidence>
<evidence type="ECO:0000256" key="6">
    <source>
        <dbReference type="ARBA" id="ARBA00022884"/>
    </source>
</evidence>
<keyword evidence="1 12" id="KW-0820">tRNA-binding</keyword>
<evidence type="ECO:0000256" key="7">
    <source>
        <dbReference type="ARBA" id="ARBA00039099"/>
    </source>
</evidence>
<dbReference type="PANTHER" id="PTHR10631">
    <property type="entry name" value="N 2 ,N 2 -DIMETHYLGUANOSINE TRNA METHYLTRANSFERASE"/>
    <property type="match status" value="1"/>
</dbReference>
<feature type="region of interest" description="Disordered" evidence="13">
    <location>
        <begin position="31"/>
        <end position="59"/>
    </location>
</feature>
<dbReference type="GO" id="GO:0002940">
    <property type="term" value="P:tRNA N2-guanine methylation"/>
    <property type="evidence" value="ECO:0007669"/>
    <property type="project" value="TreeGrafter"/>
</dbReference>
<evidence type="ECO:0000256" key="11">
    <source>
        <dbReference type="ARBA" id="ARBA00083299"/>
    </source>
</evidence>
<feature type="compositionally biased region" description="Basic and acidic residues" evidence="13">
    <location>
        <begin position="777"/>
        <end position="787"/>
    </location>
</feature>
<keyword evidence="4 12" id="KW-0949">S-adenosyl-L-methionine</keyword>
<dbReference type="Gene3D" id="3.30.56.70">
    <property type="entry name" value="N2,N2-dimethylguanosine tRNA methyltransferase, C-terminal domain"/>
    <property type="match status" value="1"/>
</dbReference>
<dbReference type="SUPFAM" id="SSF53335">
    <property type="entry name" value="S-adenosyl-L-methionine-dependent methyltransferases"/>
    <property type="match status" value="1"/>
</dbReference>
<accession>A0AAN6IXF8</accession>
<feature type="region of interest" description="Disordered" evidence="13">
    <location>
        <begin position="80"/>
        <end position="210"/>
    </location>
</feature>
<evidence type="ECO:0000256" key="1">
    <source>
        <dbReference type="ARBA" id="ARBA00022555"/>
    </source>
</evidence>
<dbReference type="GO" id="GO:0005634">
    <property type="term" value="C:nucleus"/>
    <property type="evidence" value="ECO:0007669"/>
    <property type="project" value="TreeGrafter"/>
</dbReference>
<dbReference type="FunFam" id="3.40.50.150:FF:000051">
    <property type="entry name" value="tRNA (guanine(26)-N(2))-dimethyltransferase"/>
    <property type="match status" value="1"/>
</dbReference>
<dbReference type="PANTHER" id="PTHR10631:SF3">
    <property type="entry name" value="TRNA (GUANINE(26)-N(2))-DIMETHYLTRANSFERASE"/>
    <property type="match status" value="1"/>
</dbReference>
<dbReference type="GO" id="GO:0160104">
    <property type="term" value="F:tRNA (guanine(26)-N2)-dimethyltransferase activity"/>
    <property type="evidence" value="ECO:0007669"/>
    <property type="project" value="UniProtKB-EC"/>
</dbReference>
<protein>
    <recommendedName>
        <fullName evidence="7">tRNA (guanine(26)-N(2))-dimethyltransferase</fullName>
        <ecNumber evidence="7">2.1.1.216</ecNumber>
    </recommendedName>
    <alternativeName>
        <fullName evidence="10">tRNA 2,2-dimethylguanosine-26 methyltransferase</fullName>
    </alternativeName>
    <alternativeName>
        <fullName evidence="9">tRNA(guanine-26,N(2)-N(2)) methyltransferase</fullName>
    </alternativeName>
    <alternativeName>
        <fullName evidence="11">tRNA(m(2,2)G26)dimethyltransferase</fullName>
    </alternativeName>
</protein>
<evidence type="ECO:0000313" key="14">
    <source>
        <dbReference type="EMBL" id="KAJ8994875.1"/>
    </source>
</evidence>
<feature type="compositionally biased region" description="Basic residues" evidence="13">
    <location>
        <begin position="91"/>
        <end position="103"/>
    </location>
</feature>
<feature type="region of interest" description="Disordered" evidence="13">
    <location>
        <begin position="688"/>
        <end position="811"/>
    </location>
</feature>
<keyword evidence="3 12" id="KW-0808">Transferase</keyword>
<evidence type="ECO:0000256" key="5">
    <source>
        <dbReference type="ARBA" id="ARBA00022694"/>
    </source>
</evidence>
<reference evidence="14" key="1">
    <citation type="submission" date="2023-01" db="EMBL/GenBank/DDBJ databases">
        <title>Exophiala dermititidis isolated from Cystic Fibrosis Patient.</title>
        <authorList>
            <person name="Kurbessoian T."/>
            <person name="Crocker A."/>
            <person name="Murante D."/>
            <person name="Hogan D.A."/>
            <person name="Stajich J.E."/>
        </authorList>
    </citation>
    <scope>NUCLEOTIDE SEQUENCE</scope>
    <source>
        <strain evidence="14">Ex8</strain>
    </source>
</reference>
<evidence type="ECO:0000256" key="10">
    <source>
        <dbReference type="ARBA" id="ARBA00082896"/>
    </source>
</evidence>
<evidence type="ECO:0000256" key="13">
    <source>
        <dbReference type="SAM" id="MobiDB-lite"/>
    </source>
</evidence>
<keyword evidence="5 12" id="KW-0819">tRNA processing</keyword>
<evidence type="ECO:0000256" key="3">
    <source>
        <dbReference type="ARBA" id="ARBA00022679"/>
    </source>
</evidence>
<dbReference type="EMBL" id="JAJGCB010000002">
    <property type="protein sequence ID" value="KAJ8994875.1"/>
    <property type="molecule type" value="Genomic_DNA"/>
</dbReference>
<dbReference type="PROSITE" id="PS51626">
    <property type="entry name" value="SAM_MT_TRM1"/>
    <property type="match status" value="1"/>
</dbReference>
<dbReference type="Proteomes" id="UP001161757">
    <property type="component" value="Unassembled WGS sequence"/>
</dbReference>
<dbReference type="InterPro" id="IPR002905">
    <property type="entry name" value="Trm1"/>
</dbReference>
<feature type="compositionally biased region" description="Polar residues" evidence="13">
    <location>
        <begin position="183"/>
        <end position="192"/>
    </location>
</feature>
<evidence type="ECO:0000256" key="2">
    <source>
        <dbReference type="ARBA" id="ARBA00022603"/>
    </source>
</evidence>
<comment type="caution">
    <text evidence="14">The sequence shown here is derived from an EMBL/GenBank/DDBJ whole genome shotgun (WGS) entry which is preliminary data.</text>
</comment>
<feature type="compositionally biased region" description="Low complexity" evidence="13">
    <location>
        <begin position="527"/>
        <end position="551"/>
    </location>
</feature>
<feature type="region of interest" description="Disordered" evidence="13">
    <location>
        <begin position="520"/>
        <end position="551"/>
    </location>
</feature>
<evidence type="ECO:0000256" key="4">
    <source>
        <dbReference type="ARBA" id="ARBA00022691"/>
    </source>
</evidence>
<organism evidence="14 15">
    <name type="scientific">Exophiala dermatitidis</name>
    <name type="common">Black yeast-like fungus</name>
    <name type="synonym">Wangiella dermatitidis</name>
    <dbReference type="NCBI Taxonomy" id="5970"/>
    <lineage>
        <taxon>Eukaryota</taxon>
        <taxon>Fungi</taxon>
        <taxon>Dikarya</taxon>
        <taxon>Ascomycota</taxon>
        <taxon>Pezizomycotina</taxon>
        <taxon>Eurotiomycetes</taxon>
        <taxon>Chaetothyriomycetidae</taxon>
        <taxon>Chaetothyriales</taxon>
        <taxon>Herpotrichiellaceae</taxon>
        <taxon>Exophiala</taxon>
    </lineage>
</organism>
<name>A0AAN6IXF8_EXODE</name>
<evidence type="ECO:0000313" key="15">
    <source>
        <dbReference type="Proteomes" id="UP001161757"/>
    </source>
</evidence>
<dbReference type="InterPro" id="IPR042296">
    <property type="entry name" value="tRNA_met_Trm1_C"/>
</dbReference>
<gene>
    <name evidence="14" type="primary">TRM1</name>
    <name evidence="14" type="ORF">HRR80_001573</name>
</gene>
<feature type="compositionally biased region" description="Basic and acidic residues" evidence="13">
    <location>
        <begin position="104"/>
        <end position="121"/>
    </location>
</feature>
<sequence length="811" mass="88649">MTSSESSEPTIIDGKKYRSAQEGLASILAAYAEEKPASGKPSTGKKGHNNDEGNQAVFYNPIQQFNRDLTVLAITVYGEGAQLEKEERFRQKTNHGKGKKQKRREPSTAKVDETESARSEPEQSNALKRKANKLDEENSDPLTSNASKRPKSTAEPEDGEDDPMVMELTADPAAGQEHDEQQQQRANTNGVTEGNGQGGPSTIDPTTPTKKQLPFTILDALSATGLRALRYAKEIPFATNVVANDILPESVRNIELNIQHNQIQDKVHSNLGDARAFMYSKVGNEKRGQSPEYVHRFDVIDLDPYGTAAPFLDAGLQALQDGGMLCVTCTDAGVFASVGYPEKTYALYGGMPIKGPHSHEGGLRLILNAVALSAAKYGLAIEPLLSLYIDYYARLFIRVHRKQQDVKLLAGTTMTVYNCGHGCGAWTTQPLLRSQAQVSRNGETFFKFSFAQAPSTTPNCEHCGSKTHLCGPMWAGPLHNPYFVQRMLNRVPSLDKTVYGTTERMQGMLTLALEEDLTLSPQNRPDASTTTSTASASTASAAAPDPRIIPRLPPTTIDNSPFFIMPTQLAKVIHCATPSEDMMRGALLGLGYRVSRSHCKPGSIKTNAPWSVLWEIIREFMRTKAPIKEGSVKHGSAGYNILARVRGTERAHVAELKDTVKDQLVRCDTKDDLKTVLQGMLWKLENEKPASSSAALHVRGEGEAEADGSGSKLSAQPPANNGVHGEIEIEGGRIDQGEEGEGDKSKSKPMQNGRPRSRSRSPSPSKVTNLSKLNIVFDEKLGRERRQGKLVRYQMNPRENWGPMSRAGRTG</sequence>
<evidence type="ECO:0000256" key="9">
    <source>
        <dbReference type="ARBA" id="ARBA00077143"/>
    </source>
</evidence>
<dbReference type="EC" id="2.1.1.216" evidence="7"/>
<dbReference type="InterPro" id="IPR029063">
    <property type="entry name" value="SAM-dependent_MTases_sf"/>
</dbReference>
<proteinExistence type="inferred from homology"/>
<keyword evidence="2 12" id="KW-0489">Methyltransferase</keyword>
<comment type="similarity">
    <text evidence="12">Belongs to the class I-like SAM-binding methyltransferase superfamily. Trm1 family.</text>
</comment>
<dbReference type="AlphaFoldDB" id="A0AAN6IXF8"/>
<dbReference type="Gene3D" id="3.40.50.150">
    <property type="entry name" value="Vaccinia Virus protein VP39"/>
    <property type="match status" value="1"/>
</dbReference>
<feature type="compositionally biased region" description="Acidic residues" evidence="13">
    <location>
        <begin position="155"/>
        <end position="164"/>
    </location>
</feature>
<evidence type="ECO:0000256" key="12">
    <source>
        <dbReference type="PROSITE-ProRule" id="PRU00958"/>
    </source>
</evidence>
<feature type="compositionally biased region" description="Basic and acidic residues" evidence="13">
    <location>
        <begin position="725"/>
        <end position="746"/>
    </location>
</feature>
<dbReference type="FunFam" id="3.30.56.70:FF:000001">
    <property type="entry name" value="tRNA (guanine(26)-N(2))-dimethyltransferase"/>
    <property type="match status" value="1"/>
</dbReference>
<dbReference type="Pfam" id="PF02005">
    <property type="entry name" value="TRM"/>
    <property type="match status" value="2"/>
</dbReference>
<dbReference type="GO" id="GO:0000049">
    <property type="term" value="F:tRNA binding"/>
    <property type="evidence" value="ECO:0007669"/>
    <property type="project" value="UniProtKB-UniRule"/>
</dbReference>
<keyword evidence="6 12" id="KW-0694">RNA-binding</keyword>
<comment type="catalytic activity">
    <reaction evidence="8">
        <text>guanosine(26) in tRNA + 2 S-adenosyl-L-methionine = N(2)-dimethylguanosine(26) in tRNA + 2 S-adenosyl-L-homocysteine + 2 H(+)</text>
        <dbReference type="Rhea" id="RHEA:43140"/>
        <dbReference type="Rhea" id="RHEA-COMP:10359"/>
        <dbReference type="Rhea" id="RHEA-COMP:10360"/>
        <dbReference type="ChEBI" id="CHEBI:15378"/>
        <dbReference type="ChEBI" id="CHEBI:57856"/>
        <dbReference type="ChEBI" id="CHEBI:59789"/>
        <dbReference type="ChEBI" id="CHEBI:74269"/>
        <dbReference type="ChEBI" id="CHEBI:74513"/>
        <dbReference type="EC" id="2.1.1.216"/>
    </reaction>
</comment>